<evidence type="ECO:0008006" key="6">
    <source>
        <dbReference type="Google" id="ProtNLM"/>
    </source>
</evidence>
<dbReference type="SUPFAM" id="SSF53335">
    <property type="entry name" value="S-adenosyl-L-methionine-dependent methyltransferases"/>
    <property type="match status" value="1"/>
</dbReference>
<evidence type="ECO:0000256" key="1">
    <source>
        <dbReference type="ARBA" id="ARBA00022603"/>
    </source>
</evidence>
<gene>
    <name evidence="4" type="ORF">OCL06_16005</name>
</gene>
<sequence length="136" mass="14827">MPQNASRLREKAIAPVIEGDFLTLDAEALGGTFDKIIANPPFTKNQDIDHLGHMTSLLSEAGRVCCITSTHWQHANTAKCQAFREWLNLVGASVKDIPAGTFAESGTNIATARIVIDKANIRVSWLSFLSTYRQAA</sequence>
<keyword evidence="1" id="KW-0489">Methyltransferase</keyword>
<keyword evidence="5" id="KW-1185">Reference proteome</keyword>
<keyword evidence="2" id="KW-0808">Transferase</keyword>
<keyword evidence="3" id="KW-0949">S-adenosyl-L-methionine</keyword>
<accession>A0ABT2VS11</accession>
<comment type="caution">
    <text evidence="4">The sequence shown here is derived from an EMBL/GenBank/DDBJ whole genome shotgun (WGS) entry which is preliminary data.</text>
</comment>
<evidence type="ECO:0000313" key="5">
    <source>
        <dbReference type="Proteomes" id="UP001209257"/>
    </source>
</evidence>
<dbReference type="EMBL" id="JAOTJC010000016">
    <property type="protein sequence ID" value="MCU7556096.1"/>
    <property type="molecule type" value="Genomic_DNA"/>
</dbReference>
<dbReference type="PROSITE" id="PS00092">
    <property type="entry name" value="N6_MTASE"/>
    <property type="match status" value="1"/>
</dbReference>
<evidence type="ECO:0000256" key="2">
    <source>
        <dbReference type="ARBA" id="ARBA00022679"/>
    </source>
</evidence>
<dbReference type="RefSeq" id="WP_262996409.1">
    <property type="nucleotide sequence ID" value="NZ_JAOTJC010000016.1"/>
</dbReference>
<organism evidence="4 5">
    <name type="scientific">Alteromonas salexigens</name>
    <dbReference type="NCBI Taxonomy" id="2982530"/>
    <lineage>
        <taxon>Bacteria</taxon>
        <taxon>Pseudomonadati</taxon>
        <taxon>Pseudomonadota</taxon>
        <taxon>Gammaproteobacteria</taxon>
        <taxon>Alteromonadales</taxon>
        <taxon>Alteromonadaceae</taxon>
        <taxon>Alteromonas/Salinimonas group</taxon>
        <taxon>Alteromonas</taxon>
    </lineage>
</organism>
<dbReference type="InterPro" id="IPR002052">
    <property type="entry name" value="DNA_methylase_N6_adenine_CS"/>
</dbReference>
<dbReference type="Proteomes" id="UP001209257">
    <property type="component" value="Unassembled WGS sequence"/>
</dbReference>
<reference evidence="5" key="1">
    <citation type="submission" date="2023-07" db="EMBL/GenBank/DDBJ databases">
        <title>Study on multiphase classification of strain Alteromonas salexigens isolated from the Yellow Sea.</title>
        <authorList>
            <person name="Sun L."/>
        </authorList>
    </citation>
    <scope>NUCLEOTIDE SEQUENCE [LARGE SCALE GENOMIC DNA]</scope>
    <source>
        <strain evidence="5">ASW11-19</strain>
    </source>
</reference>
<dbReference type="InterPro" id="IPR029063">
    <property type="entry name" value="SAM-dependent_MTases_sf"/>
</dbReference>
<evidence type="ECO:0000313" key="4">
    <source>
        <dbReference type="EMBL" id="MCU7556096.1"/>
    </source>
</evidence>
<protein>
    <recommendedName>
        <fullName evidence="6">Methyltransferase small domain-containing protein</fullName>
    </recommendedName>
</protein>
<name>A0ABT2VS11_9ALTE</name>
<proteinExistence type="predicted"/>
<dbReference type="Gene3D" id="3.40.50.150">
    <property type="entry name" value="Vaccinia Virus protein VP39"/>
    <property type="match status" value="1"/>
</dbReference>
<evidence type="ECO:0000256" key="3">
    <source>
        <dbReference type="ARBA" id="ARBA00022691"/>
    </source>
</evidence>